<dbReference type="AlphaFoldDB" id="A0A0F4U0Y2"/>
<dbReference type="PATRIC" id="fig|294.132.peg.5597"/>
<dbReference type="Proteomes" id="UP000033588">
    <property type="component" value="Unassembled WGS sequence"/>
</dbReference>
<dbReference type="Gene3D" id="2.40.10.220">
    <property type="entry name" value="predicted glycosyltransferase like domains"/>
    <property type="match status" value="1"/>
</dbReference>
<protein>
    <submittedName>
        <fullName evidence="2">Pilus assembly protein</fullName>
    </submittedName>
</protein>
<feature type="domain" description="PilZ" evidence="1">
    <location>
        <begin position="20"/>
        <end position="86"/>
    </location>
</feature>
<sequence length="95" mass="10208">MKDTHRIEPREQVTLSLQLIGGGNGVTRDISASGLYFETDSEQQVGSLIDFEIELDTPGGPMTFKAQGQIVRIEPQGGRAGVGVKLLASRLVPVE</sequence>
<dbReference type="OrthoDB" id="8907644at2"/>
<proteinExistence type="predicted"/>
<gene>
    <name evidence="2" type="ORF">VC35_05135</name>
</gene>
<dbReference type="SUPFAM" id="SSF141371">
    <property type="entry name" value="PilZ domain-like"/>
    <property type="match status" value="1"/>
</dbReference>
<name>A0A0F4U0Y2_PSEFL</name>
<dbReference type="InterPro" id="IPR009875">
    <property type="entry name" value="PilZ_domain"/>
</dbReference>
<accession>A0A0F4U0Y2</accession>
<organism evidence="2 3">
    <name type="scientific">Pseudomonas fluorescens</name>
    <dbReference type="NCBI Taxonomy" id="294"/>
    <lineage>
        <taxon>Bacteria</taxon>
        <taxon>Pseudomonadati</taxon>
        <taxon>Pseudomonadota</taxon>
        <taxon>Gammaproteobacteria</taxon>
        <taxon>Pseudomonadales</taxon>
        <taxon>Pseudomonadaceae</taxon>
        <taxon>Pseudomonas</taxon>
    </lineage>
</organism>
<evidence type="ECO:0000313" key="3">
    <source>
        <dbReference type="Proteomes" id="UP000033588"/>
    </source>
</evidence>
<dbReference type="GO" id="GO:0035438">
    <property type="term" value="F:cyclic-di-GMP binding"/>
    <property type="evidence" value="ECO:0007669"/>
    <property type="project" value="InterPro"/>
</dbReference>
<dbReference type="Pfam" id="PF07238">
    <property type="entry name" value="PilZ"/>
    <property type="match status" value="1"/>
</dbReference>
<comment type="caution">
    <text evidence="2">The sequence shown here is derived from an EMBL/GenBank/DDBJ whole genome shotgun (WGS) entry which is preliminary data.</text>
</comment>
<dbReference type="RefSeq" id="WP_046038195.1">
    <property type="nucleotide sequence ID" value="NZ_LACC01000008.1"/>
</dbReference>
<evidence type="ECO:0000313" key="2">
    <source>
        <dbReference type="EMBL" id="KJZ49387.1"/>
    </source>
</evidence>
<reference evidence="2 3" key="1">
    <citation type="submission" date="2015-03" db="EMBL/GenBank/DDBJ databases">
        <title>Comparative genomics of Pseudomonas insights into diversity of traits involved in vanlence and defense.</title>
        <authorList>
            <person name="Qin Y."/>
        </authorList>
    </citation>
    <scope>NUCLEOTIDE SEQUENCE [LARGE SCALE GENOMIC DNA]</scope>
    <source>
        <strain evidence="2 3">C8</strain>
    </source>
</reference>
<evidence type="ECO:0000259" key="1">
    <source>
        <dbReference type="Pfam" id="PF07238"/>
    </source>
</evidence>
<dbReference type="EMBL" id="LACC01000008">
    <property type="protein sequence ID" value="KJZ49387.1"/>
    <property type="molecule type" value="Genomic_DNA"/>
</dbReference>